<dbReference type="PANTHER" id="PTHR33164:SF99">
    <property type="entry name" value="MARR FAMILY REGULATORY PROTEIN"/>
    <property type="match status" value="1"/>
</dbReference>
<evidence type="ECO:0000256" key="1">
    <source>
        <dbReference type="SAM" id="MobiDB-lite"/>
    </source>
</evidence>
<proteinExistence type="predicted"/>
<dbReference type="AlphaFoldDB" id="A0A6J4I2E3"/>
<feature type="region of interest" description="Disordered" evidence="1">
    <location>
        <begin position="1"/>
        <end position="22"/>
    </location>
</feature>
<dbReference type="InterPro" id="IPR000835">
    <property type="entry name" value="HTH_MarR-typ"/>
</dbReference>
<dbReference type="InterPro" id="IPR036390">
    <property type="entry name" value="WH_DNA-bd_sf"/>
</dbReference>
<dbReference type="InterPro" id="IPR039422">
    <property type="entry name" value="MarR/SlyA-like"/>
</dbReference>
<sequence length="105" mass="11197">MPARSSARVTGNSARPPSFVTGLVDRLERHGYAERRPSAADRRVKTIALTPLGARVREQARAGAFRAPEALRRLSAADQEALLRIVRRAVPERAEPGSCGPAGGG</sequence>
<dbReference type="Gene3D" id="1.10.10.10">
    <property type="entry name" value="Winged helix-like DNA-binding domain superfamily/Winged helix DNA-binding domain"/>
    <property type="match status" value="1"/>
</dbReference>
<dbReference type="PANTHER" id="PTHR33164">
    <property type="entry name" value="TRANSCRIPTIONAL REGULATOR, MARR FAMILY"/>
    <property type="match status" value="1"/>
</dbReference>
<gene>
    <name evidence="3" type="ORF">AVDCRST_MAG41-1472</name>
</gene>
<dbReference type="PRINTS" id="PR00598">
    <property type="entry name" value="HTHMARR"/>
</dbReference>
<dbReference type="InterPro" id="IPR036388">
    <property type="entry name" value="WH-like_DNA-bd_sf"/>
</dbReference>
<dbReference type="EMBL" id="CADCTP010000128">
    <property type="protein sequence ID" value="CAA9239520.1"/>
    <property type="molecule type" value="Genomic_DNA"/>
</dbReference>
<evidence type="ECO:0000259" key="2">
    <source>
        <dbReference type="PROSITE" id="PS50995"/>
    </source>
</evidence>
<accession>A0A6J4I2E3</accession>
<name>A0A6J4I2E3_9ACTN</name>
<organism evidence="3">
    <name type="scientific">uncultured Mycobacteriales bacterium</name>
    <dbReference type="NCBI Taxonomy" id="581187"/>
    <lineage>
        <taxon>Bacteria</taxon>
        <taxon>Bacillati</taxon>
        <taxon>Actinomycetota</taxon>
        <taxon>Actinomycetes</taxon>
        <taxon>Mycobacteriales</taxon>
        <taxon>environmental samples</taxon>
    </lineage>
</organism>
<feature type="domain" description="HTH marR-type" evidence="2">
    <location>
        <begin position="1"/>
        <end position="91"/>
    </location>
</feature>
<dbReference type="GO" id="GO:0006950">
    <property type="term" value="P:response to stress"/>
    <property type="evidence" value="ECO:0007669"/>
    <property type="project" value="TreeGrafter"/>
</dbReference>
<protein>
    <recommendedName>
        <fullName evidence="2">HTH marR-type domain-containing protein</fullName>
    </recommendedName>
</protein>
<reference evidence="3" key="1">
    <citation type="submission" date="2020-02" db="EMBL/GenBank/DDBJ databases">
        <authorList>
            <person name="Meier V. D."/>
        </authorList>
    </citation>
    <scope>NUCLEOTIDE SEQUENCE</scope>
    <source>
        <strain evidence="3">AVDCRST_MAG41</strain>
    </source>
</reference>
<evidence type="ECO:0000313" key="3">
    <source>
        <dbReference type="EMBL" id="CAA9239520.1"/>
    </source>
</evidence>
<dbReference type="GO" id="GO:0003700">
    <property type="term" value="F:DNA-binding transcription factor activity"/>
    <property type="evidence" value="ECO:0007669"/>
    <property type="project" value="InterPro"/>
</dbReference>
<dbReference type="PROSITE" id="PS50995">
    <property type="entry name" value="HTH_MARR_2"/>
    <property type="match status" value="1"/>
</dbReference>
<dbReference type="SUPFAM" id="SSF46785">
    <property type="entry name" value="Winged helix' DNA-binding domain"/>
    <property type="match status" value="1"/>
</dbReference>